<evidence type="ECO:0000256" key="1">
    <source>
        <dbReference type="SAM" id="MobiDB-lite"/>
    </source>
</evidence>
<dbReference type="InterPro" id="IPR000219">
    <property type="entry name" value="DH_dom"/>
</dbReference>
<feature type="compositionally biased region" description="Low complexity" evidence="1">
    <location>
        <begin position="46"/>
        <end position="61"/>
    </location>
</feature>
<evidence type="ECO:0000313" key="3">
    <source>
        <dbReference type="EMBL" id="OCB85694.1"/>
    </source>
</evidence>
<feature type="compositionally biased region" description="Basic and acidic residues" evidence="1">
    <location>
        <begin position="346"/>
        <end position="355"/>
    </location>
</feature>
<proteinExistence type="predicted"/>
<dbReference type="OrthoDB" id="6244550at2759"/>
<dbReference type="GO" id="GO:0005085">
    <property type="term" value="F:guanyl-nucleotide exchange factor activity"/>
    <property type="evidence" value="ECO:0007669"/>
    <property type="project" value="InterPro"/>
</dbReference>
<feature type="region of interest" description="Disordered" evidence="1">
    <location>
        <begin position="546"/>
        <end position="776"/>
    </location>
</feature>
<name>A0A9Q5HTQ8_SANBA</name>
<feature type="compositionally biased region" description="Pro residues" evidence="1">
    <location>
        <begin position="547"/>
        <end position="559"/>
    </location>
</feature>
<sequence>MASTINHIPEPKALPPVNKGDHLPPPPSSPPSRPTGAPPPIPPPKSSFHGGHPDSPSGSPSLDDRLLQQSPNELLSPPSIATLPPDSPSFSPGQNPMLGPPSPGLPPVNGSRPKKVNPFVDLMETEKIYVDTLSGIIRKVAAAWSRSNLPPPELDMMFRSIEAIYKANRSFQAKLKEIGPNPSSPRAVGDLLMKWIDQLDSPYTKYASAYLYGFDTWEPVRGNQRLPPIIEGFSASNPPPQAPLWSLDALFSLPRARIKYYQKLYGRLLKSSPPGKSTDQKLVDGVGRLENLLAVIDERLNIALPGPTQSVETTDVIVIDTRKNVDDPSRPSPNDADVVNQIRNETTLRPHEGLDMRSSVESSARSSSLSSGLRSSRDTSVTSEGRASVTTLSMSLADLERRLATKRCQDLFTMTPRNVKLSINSPNLSYTRELRLSEDTTIYFTPKSTGIEVVHRQGHIFVLTDLFLVCERMFPDDRARYNSQGADIWLCYPPLAVKHVRVAELEDTAMEVTILKKEVMRLYFDSKAKRDSVIGDFKATIDLAAALPPPSNKPPPPLPSMGNTSSIPGSSARRPSDPPSEHWSSSRSANVSRAASPSSGDASMHRVDPGRNSLNDAGSVTQSPICREGGPPPYSPTNEQGRPPQMASPPVLRPVDGPSIAPGQFIPPPRGESSRGGGGMPPRSAGPMGLPPQPNMRDGPLPGPTSFSPGQIMPPHRSGSIQAQPPMGGRPPQGGPVSPPPMHGMQGPSRNIMSPPPMNGMQGPPRNMMSPPMNGGPQHMGYGNGPMAAPRPVMGGPGPGAIFQDGPGSMHGPQGFGPGPNHLPPHPGQPFAAPGRPASDPNYQAGLRKTPSLHSLSSQHEHFQQGPRSAPPVPNIPNDFLSERQNSFGTIGPGQSHLRPMLPSVAVPRIASSAPAFGLDESPPTSPTVPKGPVESVVLASMKCKIFLQQQHAQWKALGSSKLTLYQQRPTMLKQLVVEADNRDKTILISTIVLTDGVERVGKTGVAIELSDNGARTGIVYMIQLRNEKSAGGLYENLLSGSDRRV</sequence>
<keyword evidence="4" id="KW-1185">Reference proteome</keyword>
<feature type="domain" description="DH" evidence="2">
    <location>
        <begin position="114"/>
        <end position="299"/>
    </location>
</feature>
<dbReference type="Proteomes" id="UP000757232">
    <property type="component" value="Unassembled WGS sequence"/>
</dbReference>
<feature type="compositionally biased region" description="Pro residues" evidence="1">
    <location>
        <begin position="23"/>
        <end position="45"/>
    </location>
</feature>
<feature type="compositionally biased region" description="Low complexity" evidence="1">
    <location>
        <begin position="357"/>
        <end position="380"/>
    </location>
</feature>
<evidence type="ECO:0000259" key="2">
    <source>
        <dbReference type="PROSITE" id="PS50010"/>
    </source>
</evidence>
<dbReference type="Pfam" id="PF00621">
    <property type="entry name" value="RhoGEF"/>
    <property type="match status" value="1"/>
</dbReference>
<dbReference type="InterPro" id="IPR035899">
    <property type="entry name" value="DBL_dom_sf"/>
</dbReference>
<dbReference type="Gene3D" id="1.20.900.10">
    <property type="entry name" value="Dbl homology (DH) domain"/>
    <property type="match status" value="1"/>
</dbReference>
<accession>A0A9Q5HTQ8</accession>
<feature type="region of interest" description="Disordered" evidence="1">
    <location>
        <begin position="322"/>
        <end position="387"/>
    </location>
</feature>
<dbReference type="SUPFAM" id="SSF48065">
    <property type="entry name" value="DBL homology domain (DH-domain)"/>
    <property type="match status" value="1"/>
</dbReference>
<comment type="caution">
    <text evidence="3">The sequence shown here is derived from an EMBL/GenBank/DDBJ whole genome shotgun (WGS) entry which is preliminary data.</text>
</comment>
<feature type="region of interest" description="Disordered" evidence="1">
    <location>
        <begin position="1"/>
        <end position="112"/>
    </location>
</feature>
<dbReference type="GO" id="GO:0031267">
    <property type="term" value="F:small GTPase binding"/>
    <property type="evidence" value="ECO:0007669"/>
    <property type="project" value="TreeGrafter"/>
</dbReference>
<dbReference type="PROSITE" id="PS50010">
    <property type="entry name" value="DH_2"/>
    <property type="match status" value="1"/>
</dbReference>
<gene>
    <name evidence="3" type="ORF">A7U60_g7345</name>
</gene>
<reference evidence="3" key="1">
    <citation type="submission" date="2016-06" db="EMBL/GenBank/DDBJ databases">
        <title>Draft Genome sequence of the fungus Inonotus baumii.</title>
        <authorList>
            <person name="Zhu H."/>
            <person name="Lin W."/>
        </authorList>
    </citation>
    <scope>NUCLEOTIDE SEQUENCE</scope>
    <source>
        <strain evidence="3">821</strain>
    </source>
</reference>
<dbReference type="SMART" id="SM00325">
    <property type="entry name" value="RhoGEF"/>
    <property type="match status" value="1"/>
</dbReference>
<feature type="compositionally biased region" description="Polar residues" evidence="1">
    <location>
        <begin position="612"/>
        <end position="624"/>
    </location>
</feature>
<protein>
    <recommendedName>
        <fullName evidence="2">DH domain-containing protein</fullName>
    </recommendedName>
</protein>
<feature type="region of interest" description="Disordered" evidence="1">
    <location>
        <begin position="806"/>
        <end position="844"/>
    </location>
</feature>
<evidence type="ECO:0000313" key="4">
    <source>
        <dbReference type="Proteomes" id="UP000757232"/>
    </source>
</evidence>
<dbReference type="AlphaFoldDB" id="A0A9Q5HTQ8"/>
<organism evidence="3 4">
    <name type="scientific">Sanghuangporus baumii</name>
    <name type="common">Phellinus baumii</name>
    <dbReference type="NCBI Taxonomy" id="108892"/>
    <lineage>
        <taxon>Eukaryota</taxon>
        <taxon>Fungi</taxon>
        <taxon>Dikarya</taxon>
        <taxon>Basidiomycota</taxon>
        <taxon>Agaricomycotina</taxon>
        <taxon>Agaricomycetes</taxon>
        <taxon>Hymenochaetales</taxon>
        <taxon>Hymenochaetaceae</taxon>
        <taxon>Sanghuangporus</taxon>
    </lineage>
</organism>
<dbReference type="PANTHER" id="PTHR45924">
    <property type="entry name" value="FI17866P1"/>
    <property type="match status" value="1"/>
</dbReference>
<dbReference type="PANTHER" id="PTHR45924:SF2">
    <property type="entry name" value="FI17866P1"/>
    <property type="match status" value="1"/>
</dbReference>
<feature type="compositionally biased region" description="Low complexity" evidence="1">
    <location>
        <begin position="585"/>
        <end position="599"/>
    </location>
</feature>
<feature type="compositionally biased region" description="Pro residues" evidence="1">
    <location>
        <begin position="733"/>
        <end position="742"/>
    </location>
</feature>
<dbReference type="EMBL" id="LNZH02000208">
    <property type="protein sequence ID" value="OCB85694.1"/>
    <property type="molecule type" value="Genomic_DNA"/>
</dbReference>